<feature type="region of interest" description="Disordered" evidence="1">
    <location>
        <begin position="1"/>
        <end position="56"/>
    </location>
</feature>
<dbReference type="OrthoDB" id="5119144at2759"/>
<evidence type="ECO:0000313" key="2">
    <source>
        <dbReference type="EMBL" id="OAA61250.1"/>
    </source>
</evidence>
<gene>
    <name evidence="2" type="ORF">SPI_05274</name>
</gene>
<evidence type="ECO:0000313" key="3">
    <source>
        <dbReference type="Proteomes" id="UP000076874"/>
    </source>
</evidence>
<accession>A0A167U511</accession>
<protein>
    <submittedName>
        <fullName evidence="2">Uncharacterized protein</fullName>
    </submittedName>
</protein>
<reference evidence="2 3" key="1">
    <citation type="journal article" date="2016" name="Genome Biol. Evol.">
        <title>Divergent and convergent evolution of fungal pathogenicity.</title>
        <authorList>
            <person name="Shang Y."/>
            <person name="Xiao G."/>
            <person name="Zheng P."/>
            <person name="Cen K."/>
            <person name="Zhan S."/>
            <person name="Wang C."/>
        </authorList>
    </citation>
    <scope>NUCLEOTIDE SEQUENCE [LARGE SCALE GENOMIC DNA]</scope>
    <source>
        <strain evidence="2 3">RCEF 264</strain>
    </source>
</reference>
<dbReference type="AlphaFoldDB" id="A0A167U511"/>
<name>A0A167U511_9HYPO</name>
<evidence type="ECO:0000256" key="1">
    <source>
        <dbReference type="SAM" id="MobiDB-lite"/>
    </source>
</evidence>
<comment type="caution">
    <text evidence="2">The sequence shown here is derived from an EMBL/GenBank/DDBJ whole genome shotgun (WGS) entry which is preliminary data.</text>
</comment>
<sequence>MAAFTSNAGAALPSLPVAYGRSGYNVKADDDEPPVKTKGRSGYNKGDKENEEASDD</sequence>
<keyword evidence="3" id="KW-1185">Reference proteome</keyword>
<dbReference type="EMBL" id="AZHD01000008">
    <property type="protein sequence ID" value="OAA61250.1"/>
    <property type="molecule type" value="Genomic_DNA"/>
</dbReference>
<proteinExistence type="predicted"/>
<dbReference type="Proteomes" id="UP000076874">
    <property type="component" value="Unassembled WGS sequence"/>
</dbReference>
<organism evidence="2 3">
    <name type="scientific">Niveomyces insectorum RCEF 264</name>
    <dbReference type="NCBI Taxonomy" id="1081102"/>
    <lineage>
        <taxon>Eukaryota</taxon>
        <taxon>Fungi</taxon>
        <taxon>Dikarya</taxon>
        <taxon>Ascomycota</taxon>
        <taxon>Pezizomycotina</taxon>
        <taxon>Sordariomycetes</taxon>
        <taxon>Hypocreomycetidae</taxon>
        <taxon>Hypocreales</taxon>
        <taxon>Cordycipitaceae</taxon>
        <taxon>Niveomyces</taxon>
    </lineage>
</organism>